<keyword evidence="2" id="KW-1185">Reference proteome</keyword>
<dbReference type="Proteomes" id="UP000499080">
    <property type="component" value="Unassembled WGS sequence"/>
</dbReference>
<dbReference type="EMBL" id="BGPR01002809">
    <property type="protein sequence ID" value="GBM79215.1"/>
    <property type="molecule type" value="Genomic_DNA"/>
</dbReference>
<organism evidence="1 2">
    <name type="scientific">Araneus ventricosus</name>
    <name type="common">Orbweaver spider</name>
    <name type="synonym">Epeira ventricosa</name>
    <dbReference type="NCBI Taxonomy" id="182803"/>
    <lineage>
        <taxon>Eukaryota</taxon>
        <taxon>Metazoa</taxon>
        <taxon>Ecdysozoa</taxon>
        <taxon>Arthropoda</taxon>
        <taxon>Chelicerata</taxon>
        <taxon>Arachnida</taxon>
        <taxon>Araneae</taxon>
        <taxon>Araneomorphae</taxon>
        <taxon>Entelegynae</taxon>
        <taxon>Araneoidea</taxon>
        <taxon>Araneidae</taxon>
        <taxon>Araneus</taxon>
    </lineage>
</organism>
<dbReference type="AlphaFoldDB" id="A0A4Y2INI9"/>
<comment type="caution">
    <text evidence="1">The sequence shown here is derived from an EMBL/GenBank/DDBJ whole genome shotgun (WGS) entry which is preliminary data.</text>
</comment>
<sequence>MSVSNFGLNLSKGQLSVGLYNRILLSTRYYYCPTARRKTLSMVASNRRVEERRNTDIKSIATFGNLRALPLGEECVFERSTKRNEASAGSTYTK</sequence>
<evidence type="ECO:0000313" key="2">
    <source>
        <dbReference type="Proteomes" id="UP000499080"/>
    </source>
</evidence>
<proteinExistence type="predicted"/>
<protein>
    <submittedName>
        <fullName evidence="1">Uncharacterized protein</fullName>
    </submittedName>
</protein>
<gene>
    <name evidence="1" type="ORF">AVEN_60863_1</name>
</gene>
<accession>A0A4Y2INI9</accession>
<reference evidence="1 2" key="1">
    <citation type="journal article" date="2019" name="Sci. Rep.">
        <title>Orb-weaving spider Araneus ventricosus genome elucidates the spidroin gene catalogue.</title>
        <authorList>
            <person name="Kono N."/>
            <person name="Nakamura H."/>
            <person name="Ohtoshi R."/>
            <person name="Moran D.A.P."/>
            <person name="Shinohara A."/>
            <person name="Yoshida Y."/>
            <person name="Fujiwara M."/>
            <person name="Mori M."/>
            <person name="Tomita M."/>
            <person name="Arakawa K."/>
        </authorList>
    </citation>
    <scope>NUCLEOTIDE SEQUENCE [LARGE SCALE GENOMIC DNA]</scope>
</reference>
<evidence type="ECO:0000313" key="1">
    <source>
        <dbReference type="EMBL" id="GBM79215.1"/>
    </source>
</evidence>
<name>A0A4Y2INI9_ARAVE</name>